<dbReference type="Pfam" id="PF22456">
    <property type="entry name" value="PqqF-like_C_4"/>
    <property type="match status" value="1"/>
</dbReference>
<dbReference type="GO" id="GO:0004222">
    <property type="term" value="F:metalloendopeptidase activity"/>
    <property type="evidence" value="ECO:0007669"/>
    <property type="project" value="InterPro"/>
</dbReference>
<evidence type="ECO:0000256" key="1">
    <source>
        <dbReference type="ARBA" id="ARBA00001947"/>
    </source>
</evidence>
<dbReference type="InterPro" id="IPR007863">
    <property type="entry name" value="Peptidase_M16_C"/>
</dbReference>
<evidence type="ECO:0000313" key="19">
    <source>
        <dbReference type="Proteomes" id="UP000250443"/>
    </source>
</evidence>
<dbReference type="UniPathway" id="UPA00539"/>
<feature type="domain" description="Peptidase M16 N-terminal" evidence="14">
    <location>
        <begin position="24"/>
        <end position="158"/>
    </location>
</feature>
<dbReference type="GO" id="GO:0008270">
    <property type="term" value="F:zinc ion binding"/>
    <property type="evidence" value="ECO:0007669"/>
    <property type="project" value="InterPro"/>
</dbReference>
<sequence length="823" mass="91322">MTAMNNLSATRFESLRLANGLTVILGQVPRLKRASAAIRVAAGSHDVDSAWPGLAHFLEHLLFLGTQAYPADEGLMAYVQRHAGQVNASTRERTTDFFFEVPPAALEGGVARLCDMLVHPRLAHEDQRREREVIHAEFIAWSRDTRTHRLTWQMHPLSRRHPVTAFHAGNRYSLLVPNLRFQAALKGFHERFYQAGQMTLVLVGPQPLNELRQLADRYGASFNAGERIEPLSPPALLPPERIAPVEPPDTETLSLLFALEDLPADSREAIDCLSIWTHTEHTGGLISTLRKKGWVKTLTLEPLYHFRQQAVLAVEIALTEAGIKASSQIAHAFFDWLTFLERQPDLTELQAEYTRLAQRTRATSAALPLARSLLDDGLKAPGLSSAGVTALRHLLGHLKPEHNLLPAPGACERQQAPALNWTLPPLNPFLVPAQIETGADSVSLPALQSIQEAAAGLGEGALYIRWHFLEPAAYQPALVRTLNHALKAISHQARQAGVEASLSTLGQQWQLRLTGLSEAIPAVLNALIPILHRPSHEAWQAFSQPPAEPNSMPIRQLISRLTDLMAEPPQTQTDQAGQEMEGPTQLAGQWSVARWDSLSIGFSEMELNSLRHCLLDLPGVPAQRPPVPPSRSGRWWHTVPGHSSEHAVLLACPAPPHDIRQEAAWRFLGHLVQPRFYQRMRVELQLGYAVFSSVRQIAGRSTLVFGIQSPTVTTADILNYIEAFLARLPTDIAALTHEPFEQQQKVLADQFLPSALDTRQLGEELWSAHQGGYPLTYLDDLRKAILALHPDDLQHALHALHSAYHGWTCLANHVSTETHWRTL</sequence>
<keyword evidence="9" id="KW-0884">PQQ biosynthesis</keyword>
<keyword evidence="10" id="KW-0482">Metalloprotease</keyword>
<organism evidence="18 19">
    <name type="scientific">Pseudomonas luteola</name>
    <dbReference type="NCBI Taxonomy" id="47886"/>
    <lineage>
        <taxon>Bacteria</taxon>
        <taxon>Pseudomonadati</taxon>
        <taxon>Pseudomonadota</taxon>
        <taxon>Gammaproteobacteria</taxon>
        <taxon>Pseudomonadales</taxon>
        <taxon>Pseudomonadaceae</taxon>
        <taxon>Pseudomonas</taxon>
    </lineage>
</organism>
<dbReference type="Pfam" id="PF00675">
    <property type="entry name" value="Peptidase_M16"/>
    <property type="match status" value="1"/>
</dbReference>
<comment type="pathway">
    <text evidence="2">Cofactor biosynthesis; pyrroloquinoline quinone biosynthesis.</text>
</comment>
<gene>
    <name evidence="18" type="primary">pqqF</name>
    <name evidence="18" type="ORF">NCTC11842_04174</name>
</gene>
<dbReference type="Pfam" id="PF05193">
    <property type="entry name" value="Peptidase_M16_C"/>
    <property type="match status" value="1"/>
</dbReference>
<accession>A0A2X2EU93</accession>
<comment type="cofactor">
    <cofactor evidence="1">
        <name>Zn(2+)</name>
        <dbReference type="ChEBI" id="CHEBI:29105"/>
    </cofactor>
</comment>
<dbReference type="NCBIfam" id="TIGR02110">
    <property type="entry name" value="PQQ_syn_pqqF"/>
    <property type="match status" value="1"/>
</dbReference>
<dbReference type="EMBL" id="UAUF01000014">
    <property type="protein sequence ID" value="SPZ11919.1"/>
    <property type="molecule type" value="Genomic_DNA"/>
</dbReference>
<comment type="similarity">
    <text evidence="3 13">Belongs to the peptidase M16 family.</text>
</comment>
<evidence type="ECO:0000259" key="16">
    <source>
        <dbReference type="Pfam" id="PF22455"/>
    </source>
</evidence>
<evidence type="ECO:0000256" key="9">
    <source>
        <dbReference type="ARBA" id="ARBA00022905"/>
    </source>
</evidence>
<evidence type="ECO:0000256" key="3">
    <source>
        <dbReference type="ARBA" id="ARBA00007261"/>
    </source>
</evidence>
<dbReference type="PANTHER" id="PTHR43690:SF18">
    <property type="entry name" value="INSULIN-DEGRADING ENZYME-RELATED"/>
    <property type="match status" value="1"/>
</dbReference>
<evidence type="ECO:0000256" key="13">
    <source>
        <dbReference type="RuleBase" id="RU004447"/>
    </source>
</evidence>
<keyword evidence="7 18" id="KW-0378">Hydrolase</keyword>
<feature type="domain" description="Coenzyme PQQ synthesis protein F C-terminal lobe" evidence="16">
    <location>
        <begin position="459"/>
        <end position="598"/>
    </location>
</feature>
<feature type="domain" description="Coenzyme PQQ synthesis protein F-like C-terminal lobe" evidence="17">
    <location>
        <begin position="668"/>
        <end position="766"/>
    </location>
</feature>
<dbReference type="InterPro" id="IPR011765">
    <property type="entry name" value="Pept_M16_N"/>
</dbReference>
<dbReference type="PANTHER" id="PTHR43690">
    <property type="entry name" value="NARDILYSIN"/>
    <property type="match status" value="1"/>
</dbReference>
<reference evidence="18 19" key="1">
    <citation type="submission" date="2018-06" db="EMBL/GenBank/DDBJ databases">
        <authorList>
            <consortium name="Pathogen Informatics"/>
            <person name="Doyle S."/>
        </authorList>
    </citation>
    <scope>NUCLEOTIDE SEQUENCE [LARGE SCALE GENOMIC DNA]</scope>
    <source>
        <strain evidence="18 19">NCTC11842</strain>
    </source>
</reference>
<dbReference type="Gene3D" id="3.30.830.10">
    <property type="entry name" value="Metalloenzyme, LuxS/M16 peptidase-like"/>
    <property type="match status" value="3"/>
</dbReference>
<evidence type="ECO:0000256" key="2">
    <source>
        <dbReference type="ARBA" id="ARBA00004886"/>
    </source>
</evidence>
<keyword evidence="6" id="KW-0479">Metal-binding</keyword>
<dbReference type="InterPro" id="IPR054733">
    <property type="entry name" value="PqqF_C_3"/>
</dbReference>
<evidence type="ECO:0000259" key="15">
    <source>
        <dbReference type="Pfam" id="PF05193"/>
    </source>
</evidence>
<evidence type="ECO:0000256" key="7">
    <source>
        <dbReference type="ARBA" id="ARBA00022801"/>
    </source>
</evidence>
<dbReference type="AlphaFoldDB" id="A0A2X2EU93"/>
<comment type="function">
    <text evidence="11">Required for coenzyme pyrroloquinoline quinone (PQQ) biosynthesis. It is thought that this protein is a protease that cleaves peptides bond in a small peptide (gene pqqA), providing the glutamate and tyrosine residues which are necessary for the synthesis of PQQ.</text>
</comment>
<protein>
    <recommendedName>
        <fullName evidence="4">Coenzyme PQQ synthesis protein F</fullName>
    </recommendedName>
    <alternativeName>
        <fullName evidence="12">Pyrroloquinoline quinone biosynthesis protein F</fullName>
    </alternativeName>
</protein>
<evidence type="ECO:0000256" key="11">
    <source>
        <dbReference type="ARBA" id="ARBA00024932"/>
    </source>
</evidence>
<dbReference type="InterPro" id="IPR001431">
    <property type="entry name" value="Pept_M16_Zn_BS"/>
</dbReference>
<evidence type="ECO:0000256" key="8">
    <source>
        <dbReference type="ARBA" id="ARBA00022833"/>
    </source>
</evidence>
<dbReference type="Proteomes" id="UP000250443">
    <property type="component" value="Unassembled WGS sequence"/>
</dbReference>
<evidence type="ECO:0000313" key="18">
    <source>
        <dbReference type="EMBL" id="SPZ11919.1"/>
    </source>
</evidence>
<keyword evidence="5" id="KW-0645">Protease</keyword>
<dbReference type="InterPro" id="IPR011249">
    <property type="entry name" value="Metalloenz_LuxS/M16"/>
</dbReference>
<evidence type="ECO:0000259" key="14">
    <source>
        <dbReference type="Pfam" id="PF00675"/>
    </source>
</evidence>
<evidence type="ECO:0000256" key="12">
    <source>
        <dbReference type="ARBA" id="ARBA00030977"/>
    </source>
</evidence>
<evidence type="ECO:0000256" key="4">
    <source>
        <dbReference type="ARBA" id="ARBA00015088"/>
    </source>
</evidence>
<dbReference type="SUPFAM" id="SSF63411">
    <property type="entry name" value="LuxS/MPP-like metallohydrolase"/>
    <property type="match status" value="3"/>
</dbReference>
<feature type="domain" description="Peptidase M16 C-terminal" evidence="15">
    <location>
        <begin position="184"/>
        <end position="348"/>
    </location>
</feature>
<dbReference type="GO" id="GO:0006508">
    <property type="term" value="P:proteolysis"/>
    <property type="evidence" value="ECO:0007669"/>
    <property type="project" value="UniProtKB-KW"/>
</dbReference>
<evidence type="ECO:0000256" key="10">
    <source>
        <dbReference type="ARBA" id="ARBA00023049"/>
    </source>
</evidence>
<dbReference type="GO" id="GO:0018189">
    <property type="term" value="P:pyrroloquinoline quinone biosynthetic process"/>
    <property type="evidence" value="ECO:0007669"/>
    <property type="project" value="UniProtKB-UniPathway"/>
</dbReference>
<dbReference type="InterPro" id="IPR050626">
    <property type="entry name" value="Peptidase_M16"/>
</dbReference>
<dbReference type="PROSITE" id="PS00143">
    <property type="entry name" value="INSULINASE"/>
    <property type="match status" value="1"/>
</dbReference>
<dbReference type="InterPro" id="IPR054734">
    <property type="entry name" value="PqqF-like_C_4"/>
</dbReference>
<keyword evidence="8" id="KW-0862">Zinc</keyword>
<evidence type="ECO:0000256" key="5">
    <source>
        <dbReference type="ARBA" id="ARBA00022670"/>
    </source>
</evidence>
<evidence type="ECO:0000259" key="17">
    <source>
        <dbReference type="Pfam" id="PF22456"/>
    </source>
</evidence>
<dbReference type="GO" id="GO:0005737">
    <property type="term" value="C:cytoplasm"/>
    <property type="evidence" value="ECO:0007669"/>
    <property type="project" value="UniProtKB-ARBA"/>
</dbReference>
<dbReference type="InterPro" id="IPR011844">
    <property type="entry name" value="PQQ_synth_PqqF"/>
</dbReference>
<evidence type="ECO:0000256" key="6">
    <source>
        <dbReference type="ARBA" id="ARBA00022723"/>
    </source>
</evidence>
<dbReference type="Pfam" id="PF22455">
    <property type="entry name" value="PqqF_C_3"/>
    <property type="match status" value="1"/>
</dbReference>
<proteinExistence type="inferred from homology"/>
<name>A0A2X2EU93_PSELU</name>